<reference evidence="1" key="1">
    <citation type="submission" date="2022-08" db="EMBL/GenBank/DDBJ databases">
        <title>Genome Sequence of Lecanicillium fungicola.</title>
        <authorList>
            <person name="Buettner E."/>
        </authorList>
    </citation>
    <scope>NUCLEOTIDE SEQUENCE</scope>
    <source>
        <strain evidence="1">Babe33</strain>
    </source>
</reference>
<name>A0ACC1MGL7_9HYPO</name>
<dbReference type="Proteomes" id="UP001143910">
    <property type="component" value="Unassembled WGS sequence"/>
</dbReference>
<evidence type="ECO:0000313" key="1">
    <source>
        <dbReference type="EMBL" id="KAJ2966162.1"/>
    </source>
</evidence>
<organism evidence="1 2">
    <name type="scientific">Zarea fungicola</name>
    <dbReference type="NCBI Taxonomy" id="93591"/>
    <lineage>
        <taxon>Eukaryota</taxon>
        <taxon>Fungi</taxon>
        <taxon>Dikarya</taxon>
        <taxon>Ascomycota</taxon>
        <taxon>Pezizomycotina</taxon>
        <taxon>Sordariomycetes</taxon>
        <taxon>Hypocreomycetidae</taxon>
        <taxon>Hypocreales</taxon>
        <taxon>Cordycipitaceae</taxon>
        <taxon>Zarea</taxon>
    </lineage>
</organism>
<protein>
    <submittedName>
        <fullName evidence="1">Uncharacterized protein</fullName>
    </submittedName>
</protein>
<sequence>MKTSLLALQVLAAGVLCKLHSFETSALLPSTQARASCEHTANTRGCWGKYDIETDYYTTFPDTGKTVEVWLSVEEATCNQDGYKRKCMTFNGTMPGPAIVADWGDNLVVHVTNNLPYNGTTVHWHGVRLLNSVAQDGVPGVTQCPIKPHETLTYRFKVTQYGSSWYHSHFSLQYAEGLFGPLIFNGPATANYDVDVGPIILQDWSHEPIFAAWADKTQWGQTHSLSNLLINGTNTFDCGNVADKNCVGNGKKFELVLEPGKTHRIRLINVALDSVFQFSIDNHQLKVISTDFVAVEPFETDSVIIHAGERYDVLVEAKQAPGDYWMRSSWLKMCQGAANDRPDDMTGIVRYDKSSRSLPTTSTTVKAWKTCEDMPASSLTPHLKLDVGKLSGTTVEDLNMHLTREGYFQWTMNGTSLWLDPGQPTLKKVLANDTIPVRYNMVQVNKSNNTADEWAVLVIENNGVLALTGVAHPIHLHGHDFWILEQAANSKWDGTANGFSTKNPARRDVAVLPPRGYLAIAFRLDNPGVWLVHCHIAWHSSEGLAFEFVESPGSIKLAPGEMQTFDKTCEQWAGWSPKAPFAQDDSAI</sequence>
<gene>
    <name evidence="1" type="ORF">NQ176_g10277</name>
</gene>
<accession>A0ACC1MGL7</accession>
<proteinExistence type="predicted"/>
<evidence type="ECO:0000313" key="2">
    <source>
        <dbReference type="Proteomes" id="UP001143910"/>
    </source>
</evidence>
<comment type="caution">
    <text evidence="1">The sequence shown here is derived from an EMBL/GenBank/DDBJ whole genome shotgun (WGS) entry which is preliminary data.</text>
</comment>
<keyword evidence="2" id="KW-1185">Reference proteome</keyword>
<dbReference type="EMBL" id="JANJQO010002722">
    <property type="protein sequence ID" value="KAJ2966162.1"/>
    <property type="molecule type" value="Genomic_DNA"/>
</dbReference>